<name>A0AAN8RR71_9PEZI</name>
<gene>
    <name evidence="2" type="ORF">TWF506_001247</name>
</gene>
<reference evidence="2 3" key="1">
    <citation type="submission" date="2019-10" db="EMBL/GenBank/DDBJ databases">
        <authorList>
            <person name="Palmer J.M."/>
        </authorList>
    </citation>
    <scope>NUCLEOTIDE SEQUENCE [LARGE SCALE GENOMIC DNA]</scope>
    <source>
        <strain evidence="2 3">TWF506</strain>
    </source>
</reference>
<protein>
    <recommendedName>
        <fullName evidence="1">HNH nuclease domain-containing protein</fullName>
    </recommendedName>
</protein>
<evidence type="ECO:0000313" key="3">
    <source>
        <dbReference type="Proteomes" id="UP001307849"/>
    </source>
</evidence>
<evidence type="ECO:0000313" key="2">
    <source>
        <dbReference type="EMBL" id="KAK6521012.1"/>
    </source>
</evidence>
<dbReference type="Proteomes" id="UP001307849">
    <property type="component" value="Unassembled WGS sequence"/>
</dbReference>
<accession>A0AAN8RR71</accession>
<sequence>MLVGEECMLKIRAYVIGDSENGALINRLENCICLSPDLHPLFNDGGFILEPLDVDGHTPLLVDVSKFGELDIPAEYSVRYTKIAGLIHPLVERGSNIHNLSIRDIPAHTLEDDPLLSDTPILNVDRRQIVQNGEVIRFQTHNSNTHPLPHPHLLWLHAVISRIVRMAGRNGEYEYAYESDEGEERGVDFLTGRWPDF</sequence>
<proteinExistence type="predicted"/>
<keyword evidence="3" id="KW-1185">Reference proteome</keyword>
<dbReference type="AlphaFoldDB" id="A0AAN8RR71"/>
<evidence type="ECO:0000259" key="1">
    <source>
        <dbReference type="Pfam" id="PF13391"/>
    </source>
</evidence>
<dbReference type="EMBL" id="JAVHJM010000001">
    <property type="protein sequence ID" value="KAK6521012.1"/>
    <property type="molecule type" value="Genomic_DNA"/>
</dbReference>
<feature type="domain" description="HNH nuclease" evidence="1">
    <location>
        <begin position="18"/>
        <end position="49"/>
    </location>
</feature>
<comment type="caution">
    <text evidence="2">The sequence shown here is derived from an EMBL/GenBank/DDBJ whole genome shotgun (WGS) entry which is preliminary data.</text>
</comment>
<organism evidence="2 3">
    <name type="scientific">Arthrobotrys conoides</name>
    <dbReference type="NCBI Taxonomy" id="74498"/>
    <lineage>
        <taxon>Eukaryota</taxon>
        <taxon>Fungi</taxon>
        <taxon>Dikarya</taxon>
        <taxon>Ascomycota</taxon>
        <taxon>Pezizomycotina</taxon>
        <taxon>Orbiliomycetes</taxon>
        <taxon>Orbiliales</taxon>
        <taxon>Orbiliaceae</taxon>
        <taxon>Arthrobotrys</taxon>
    </lineage>
</organism>
<dbReference type="InterPro" id="IPR003615">
    <property type="entry name" value="HNH_nuc"/>
</dbReference>
<dbReference type="Pfam" id="PF13391">
    <property type="entry name" value="HNH_2"/>
    <property type="match status" value="1"/>
</dbReference>